<accession>A0ABW6BN11</accession>
<reference evidence="3" key="1">
    <citation type="journal article" date="2019" name="Int. J. Syst. Evol. Microbiol.">
        <title>The Global Catalogue of Microorganisms (GCM) 10K type strain sequencing project: providing services to taxonomists for standard genome sequencing and annotation.</title>
        <authorList>
            <consortium name="The Broad Institute Genomics Platform"/>
            <consortium name="The Broad Institute Genome Sequencing Center for Infectious Disease"/>
            <person name="Wu L."/>
            <person name="Ma J."/>
        </authorList>
    </citation>
    <scope>NUCLEOTIDE SEQUENCE [LARGE SCALE GENOMIC DNA]</scope>
    <source>
        <strain evidence="3">KCTC 22814</strain>
    </source>
</reference>
<dbReference type="SUPFAM" id="SSF55729">
    <property type="entry name" value="Acyl-CoA N-acyltransferases (Nat)"/>
    <property type="match status" value="1"/>
</dbReference>
<dbReference type="Proteomes" id="UP001597525">
    <property type="component" value="Unassembled WGS sequence"/>
</dbReference>
<dbReference type="RefSeq" id="WP_320183346.1">
    <property type="nucleotide sequence ID" value="NZ_CP138332.1"/>
</dbReference>
<dbReference type="PROSITE" id="PS51729">
    <property type="entry name" value="GNAT_YJDJ"/>
    <property type="match status" value="1"/>
</dbReference>
<dbReference type="EC" id="2.3.1.-" evidence="2"/>
<name>A0ABW6BN11_9SPHI</name>
<dbReference type="InterPro" id="IPR016181">
    <property type="entry name" value="Acyl_CoA_acyltransferase"/>
</dbReference>
<dbReference type="Pfam" id="PF14542">
    <property type="entry name" value="Acetyltransf_CG"/>
    <property type="match status" value="1"/>
</dbReference>
<dbReference type="GO" id="GO:0016746">
    <property type="term" value="F:acyltransferase activity"/>
    <property type="evidence" value="ECO:0007669"/>
    <property type="project" value="UniProtKB-KW"/>
</dbReference>
<gene>
    <name evidence="2" type="ORF">ACFS7Y_20895</name>
</gene>
<proteinExistence type="predicted"/>
<dbReference type="Gene3D" id="3.40.630.30">
    <property type="match status" value="1"/>
</dbReference>
<keyword evidence="2" id="KW-0808">Transferase</keyword>
<keyword evidence="3" id="KW-1185">Reference proteome</keyword>
<keyword evidence="2" id="KW-0012">Acyltransferase</keyword>
<sequence length="99" mass="11605">MMQTFEVRLADKRRGELILFSEAKQAGKMDIFIRHKLLTVYHTEVDAIHAGKGYAKLLLDELVRKAREEGLMIKPLCPYVHGQFKKNPDTYADIWWKQD</sequence>
<evidence type="ECO:0000259" key="1">
    <source>
        <dbReference type="PROSITE" id="PS51729"/>
    </source>
</evidence>
<evidence type="ECO:0000313" key="3">
    <source>
        <dbReference type="Proteomes" id="UP001597525"/>
    </source>
</evidence>
<protein>
    <submittedName>
        <fullName evidence="2">GNAT family N-acetyltransferase</fullName>
        <ecNumber evidence="2">2.3.1.-</ecNumber>
    </submittedName>
</protein>
<comment type="caution">
    <text evidence="2">The sequence shown here is derived from an EMBL/GenBank/DDBJ whole genome shotgun (WGS) entry which is preliminary data.</text>
</comment>
<feature type="domain" description="N-acetyltransferase" evidence="1">
    <location>
        <begin position="9"/>
        <end position="96"/>
    </location>
</feature>
<dbReference type="EMBL" id="JBHUPB010000015">
    <property type="protein sequence ID" value="MFD2969859.1"/>
    <property type="molecule type" value="Genomic_DNA"/>
</dbReference>
<evidence type="ECO:0000313" key="2">
    <source>
        <dbReference type="EMBL" id="MFD2969859.1"/>
    </source>
</evidence>
<dbReference type="InterPro" id="IPR031165">
    <property type="entry name" value="GNAT_YJDJ"/>
</dbReference>
<organism evidence="2 3">
    <name type="scientific">Sphingobacterium bambusae</name>
    <dbReference type="NCBI Taxonomy" id="662858"/>
    <lineage>
        <taxon>Bacteria</taxon>
        <taxon>Pseudomonadati</taxon>
        <taxon>Bacteroidota</taxon>
        <taxon>Sphingobacteriia</taxon>
        <taxon>Sphingobacteriales</taxon>
        <taxon>Sphingobacteriaceae</taxon>
        <taxon>Sphingobacterium</taxon>
    </lineage>
</organism>